<evidence type="ECO:0000313" key="1">
    <source>
        <dbReference type="EMBL" id="CAK0860943.1"/>
    </source>
</evidence>
<dbReference type="Proteomes" id="UP001189429">
    <property type="component" value="Unassembled WGS sequence"/>
</dbReference>
<accession>A0ABN9UP00</accession>
<dbReference type="EMBL" id="CAUYUJ010016026">
    <property type="protein sequence ID" value="CAK0860943.1"/>
    <property type="molecule type" value="Genomic_DNA"/>
</dbReference>
<gene>
    <name evidence="1" type="ORF">PCOR1329_LOCUS49766</name>
</gene>
<organism evidence="1 2">
    <name type="scientific">Prorocentrum cordatum</name>
    <dbReference type="NCBI Taxonomy" id="2364126"/>
    <lineage>
        <taxon>Eukaryota</taxon>
        <taxon>Sar</taxon>
        <taxon>Alveolata</taxon>
        <taxon>Dinophyceae</taxon>
        <taxon>Prorocentrales</taxon>
        <taxon>Prorocentraceae</taxon>
        <taxon>Prorocentrum</taxon>
    </lineage>
</organism>
<comment type="caution">
    <text evidence="1">The sequence shown here is derived from an EMBL/GenBank/DDBJ whole genome shotgun (WGS) entry which is preliminary data.</text>
</comment>
<name>A0ABN9UP00_9DINO</name>
<evidence type="ECO:0000313" key="2">
    <source>
        <dbReference type="Proteomes" id="UP001189429"/>
    </source>
</evidence>
<keyword evidence="2" id="KW-1185">Reference proteome</keyword>
<sequence>MVDQVKEMQRSDPVAKEQWHAFCDQYGEGVRDPAKHDISFLNSFITQYQSGARLEYKEGGELVKFIKLGQRKSQGWKAAWEAYCAERPKNNGRPEHDPAKHDSSFLEGFFDFIGRAYQSTSMMGMGGMGYGGMGMGMAMSAPPTKRGPGGMGTTTGDPMRDQLVAKIKAFQRTGEAAKQTWHMFCDTNLGGMYDPSRHDAATLQMFIDNNGINDMPASPMGGGGGAGVGANHPLVLRIKNYQRQGEAQKQAWHNYCDTSLGGKYDPSRHDESALSTFIMTYGVP</sequence>
<reference evidence="1" key="1">
    <citation type="submission" date="2023-10" db="EMBL/GenBank/DDBJ databases">
        <authorList>
            <person name="Chen Y."/>
            <person name="Shah S."/>
            <person name="Dougan E. K."/>
            <person name="Thang M."/>
            <person name="Chan C."/>
        </authorList>
    </citation>
    <scope>NUCLEOTIDE SEQUENCE [LARGE SCALE GENOMIC DNA]</scope>
</reference>
<proteinExistence type="predicted"/>
<protein>
    <submittedName>
        <fullName evidence="1">Uncharacterized protein</fullName>
    </submittedName>
</protein>